<feature type="domain" description="Lipoyl-binding" evidence="1">
    <location>
        <begin position="42"/>
        <end position="107"/>
    </location>
</feature>
<dbReference type="Pfam" id="PF00364">
    <property type="entry name" value="Biotin_lipoyl"/>
    <property type="match status" value="1"/>
</dbReference>
<organism evidence="2 3">
    <name type="scientific">Helianthus annuus</name>
    <name type="common">Common sunflower</name>
    <dbReference type="NCBI Taxonomy" id="4232"/>
    <lineage>
        <taxon>Eukaryota</taxon>
        <taxon>Viridiplantae</taxon>
        <taxon>Streptophyta</taxon>
        <taxon>Embryophyta</taxon>
        <taxon>Tracheophyta</taxon>
        <taxon>Spermatophyta</taxon>
        <taxon>Magnoliopsida</taxon>
        <taxon>eudicotyledons</taxon>
        <taxon>Gunneridae</taxon>
        <taxon>Pentapetalae</taxon>
        <taxon>asterids</taxon>
        <taxon>campanulids</taxon>
        <taxon>Asterales</taxon>
        <taxon>Asteraceae</taxon>
        <taxon>Asteroideae</taxon>
        <taxon>Heliantheae alliance</taxon>
        <taxon>Heliantheae</taxon>
        <taxon>Helianthus</taxon>
    </lineage>
</organism>
<sequence length="172" mass="18863">MQSLSFSSSISATKPQWRFTSSPAVTFTCRTTKSTVNAKIREIFMPALSSTMNEGKIVSWIKSEGDVLSKGESVVVVESDMDVETFYDGIHAAIVVPEGESAPVGAPFGLLAKSEAASGSALAATIHSLRRYTNLQPPPDWIVTSPLERERRGFHVWVSRSYLREKSPNLRD</sequence>
<keyword evidence="3" id="KW-1185">Reference proteome</keyword>
<proteinExistence type="predicted"/>
<evidence type="ECO:0000313" key="3">
    <source>
        <dbReference type="Proteomes" id="UP000215914"/>
    </source>
</evidence>
<comment type="caution">
    <text evidence="2">The sequence shown here is derived from an EMBL/GenBank/DDBJ whole genome shotgun (WGS) entry which is preliminary data.</text>
</comment>
<dbReference type="SUPFAM" id="SSF51230">
    <property type="entry name" value="Single hybrid motif"/>
    <property type="match status" value="1"/>
</dbReference>
<dbReference type="PANTHER" id="PTHR23151">
    <property type="entry name" value="DIHYDROLIPOAMIDE ACETYL/SUCCINYL-TRANSFERASE-RELATED"/>
    <property type="match status" value="1"/>
</dbReference>
<dbReference type="Gramene" id="mRNA:HanXRQr2_Chr01g0034801">
    <property type="protein sequence ID" value="CDS:HanXRQr2_Chr01g0034801.1"/>
    <property type="gene ID" value="HanXRQr2_Chr01g0034801"/>
</dbReference>
<protein>
    <submittedName>
        <fullName evidence="2">Dihydrolipoyllysine-residue acetyltransferase</fullName>
        <ecNumber evidence="2">2.3.1.12</ecNumber>
    </submittedName>
</protein>
<gene>
    <name evidence="2" type="ORF">HanXRQr2_Chr01g0034801</name>
</gene>
<dbReference type="EMBL" id="MNCJ02000316">
    <property type="protein sequence ID" value="KAF5823111.1"/>
    <property type="molecule type" value="Genomic_DNA"/>
</dbReference>
<dbReference type="InterPro" id="IPR011053">
    <property type="entry name" value="Single_hybrid_motif"/>
</dbReference>
<reference evidence="2" key="2">
    <citation type="submission" date="2020-06" db="EMBL/GenBank/DDBJ databases">
        <title>Helianthus annuus Genome sequencing and assembly Release 2.</title>
        <authorList>
            <person name="Gouzy J."/>
            <person name="Langlade N."/>
            <person name="Munos S."/>
        </authorList>
    </citation>
    <scope>NUCLEOTIDE SEQUENCE</scope>
    <source>
        <tissue evidence="2">Leaves</tissue>
    </source>
</reference>
<dbReference type="CDD" id="cd06849">
    <property type="entry name" value="lipoyl_domain"/>
    <property type="match status" value="1"/>
</dbReference>
<dbReference type="InterPro" id="IPR045257">
    <property type="entry name" value="E2/Pdx1"/>
</dbReference>
<dbReference type="Gene3D" id="2.40.50.100">
    <property type="match status" value="1"/>
</dbReference>
<dbReference type="EC" id="2.3.1.12" evidence="2"/>
<reference evidence="2" key="1">
    <citation type="journal article" date="2017" name="Nature">
        <title>The sunflower genome provides insights into oil metabolism, flowering and Asterid evolution.</title>
        <authorList>
            <person name="Badouin H."/>
            <person name="Gouzy J."/>
            <person name="Grassa C.J."/>
            <person name="Murat F."/>
            <person name="Staton S.E."/>
            <person name="Cottret L."/>
            <person name="Lelandais-Briere C."/>
            <person name="Owens G.L."/>
            <person name="Carrere S."/>
            <person name="Mayjonade B."/>
            <person name="Legrand L."/>
            <person name="Gill N."/>
            <person name="Kane N.C."/>
            <person name="Bowers J.E."/>
            <person name="Hubner S."/>
            <person name="Bellec A."/>
            <person name="Berard A."/>
            <person name="Berges H."/>
            <person name="Blanchet N."/>
            <person name="Boniface M.C."/>
            <person name="Brunel D."/>
            <person name="Catrice O."/>
            <person name="Chaidir N."/>
            <person name="Claudel C."/>
            <person name="Donnadieu C."/>
            <person name="Faraut T."/>
            <person name="Fievet G."/>
            <person name="Helmstetter N."/>
            <person name="King M."/>
            <person name="Knapp S.J."/>
            <person name="Lai Z."/>
            <person name="Le Paslier M.C."/>
            <person name="Lippi Y."/>
            <person name="Lorenzon L."/>
            <person name="Mandel J.R."/>
            <person name="Marage G."/>
            <person name="Marchand G."/>
            <person name="Marquand E."/>
            <person name="Bret-Mestries E."/>
            <person name="Morien E."/>
            <person name="Nambeesan S."/>
            <person name="Nguyen T."/>
            <person name="Pegot-Espagnet P."/>
            <person name="Pouilly N."/>
            <person name="Raftis F."/>
            <person name="Sallet E."/>
            <person name="Schiex T."/>
            <person name="Thomas J."/>
            <person name="Vandecasteele C."/>
            <person name="Vares D."/>
            <person name="Vear F."/>
            <person name="Vautrin S."/>
            <person name="Crespi M."/>
            <person name="Mangin B."/>
            <person name="Burke J.M."/>
            <person name="Salse J."/>
            <person name="Munos S."/>
            <person name="Vincourt P."/>
            <person name="Rieseberg L.H."/>
            <person name="Langlade N.B."/>
        </authorList>
    </citation>
    <scope>NUCLEOTIDE SEQUENCE</scope>
    <source>
        <tissue evidence="2">Leaves</tissue>
    </source>
</reference>
<dbReference type="GO" id="GO:0006086">
    <property type="term" value="P:pyruvate decarboxylation to acetyl-CoA"/>
    <property type="evidence" value="ECO:0007669"/>
    <property type="project" value="InterPro"/>
</dbReference>
<evidence type="ECO:0000259" key="1">
    <source>
        <dbReference type="Pfam" id="PF00364"/>
    </source>
</evidence>
<dbReference type="GO" id="GO:0045254">
    <property type="term" value="C:pyruvate dehydrogenase complex"/>
    <property type="evidence" value="ECO:0007669"/>
    <property type="project" value="InterPro"/>
</dbReference>
<dbReference type="PANTHER" id="PTHR23151:SF83">
    <property type="entry name" value="DIHYDROLIPOYLLYSINE-RESIDUE ACETYLTRANSFERASE COMPONENT 4 OF PYRUVATE DEHYDROGENASE COMPLEX, CHLOROPLASTIC"/>
    <property type="match status" value="1"/>
</dbReference>
<name>A0A9K3JXS5_HELAN</name>
<dbReference type="AlphaFoldDB" id="A0A9K3JXS5"/>
<evidence type="ECO:0000313" key="2">
    <source>
        <dbReference type="EMBL" id="KAF5823111.1"/>
    </source>
</evidence>
<dbReference type="Proteomes" id="UP000215914">
    <property type="component" value="Unassembled WGS sequence"/>
</dbReference>
<dbReference type="GO" id="GO:0004742">
    <property type="term" value="F:dihydrolipoyllysine-residue acetyltransferase activity"/>
    <property type="evidence" value="ECO:0007669"/>
    <property type="project" value="UniProtKB-EC"/>
</dbReference>
<keyword evidence="2" id="KW-0808">Transferase</keyword>
<accession>A0A9K3JXS5</accession>
<keyword evidence="2" id="KW-0012">Acyltransferase</keyword>
<dbReference type="InterPro" id="IPR000089">
    <property type="entry name" value="Biotin_lipoyl"/>
</dbReference>